<gene>
    <name evidence="6" type="ORF">HQR01_06485</name>
</gene>
<dbReference type="Gene3D" id="1.10.10.10">
    <property type="entry name" value="Winged helix-like DNA-binding domain superfamily/Winged helix DNA-binding domain"/>
    <property type="match status" value="1"/>
</dbReference>
<dbReference type="PROSITE" id="PS51063">
    <property type="entry name" value="HTH_CRP_2"/>
    <property type="match status" value="1"/>
</dbReference>
<evidence type="ECO:0000259" key="4">
    <source>
        <dbReference type="PROSITE" id="PS50042"/>
    </source>
</evidence>
<dbReference type="InterPro" id="IPR000595">
    <property type="entry name" value="cNMP-bd_dom"/>
</dbReference>
<dbReference type="Proteomes" id="UP000504693">
    <property type="component" value="Chromosome"/>
</dbReference>
<accession>A0A7D4CCT0</accession>
<name>A0A7D4CCT0_9SPHN</name>
<dbReference type="GO" id="GO:0003700">
    <property type="term" value="F:DNA-binding transcription factor activity"/>
    <property type="evidence" value="ECO:0007669"/>
    <property type="project" value="TreeGrafter"/>
</dbReference>
<dbReference type="SUPFAM" id="SSF51206">
    <property type="entry name" value="cAMP-binding domain-like"/>
    <property type="match status" value="1"/>
</dbReference>
<dbReference type="GO" id="GO:0003677">
    <property type="term" value="F:DNA binding"/>
    <property type="evidence" value="ECO:0007669"/>
    <property type="project" value="UniProtKB-KW"/>
</dbReference>
<dbReference type="SUPFAM" id="SSF46785">
    <property type="entry name" value="Winged helix' DNA-binding domain"/>
    <property type="match status" value="1"/>
</dbReference>
<dbReference type="CDD" id="cd00038">
    <property type="entry name" value="CAP_ED"/>
    <property type="match status" value="1"/>
</dbReference>
<dbReference type="SMART" id="SM00100">
    <property type="entry name" value="cNMP"/>
    <property type="match status" value="1"/>
</dbReference>
<organism evidence="6 7">
    <name type="scientific">Erythrobacter mangrovi</name>
    <dbReference type="NCBI Taxonomy" id="2739433"/>
    <lineage>
        <taxon>Bacteria</taxon>
        <taxon>Pseudomonadati</taxon>
        <taxon>Pseudomonadota</taxon>
        <taxon>Alphaproteobacteria</taxon>
        <taxon>Sphingomonadales</taxon>
        <taxon>Erythrobacteraceae</taxon>
        <taxon>Erythrobacter/Porphyrobacter group</taxon>
        <taxon>Erythrobacter</taxon>
    </lineage>
</organism>
<sequence length="228" mass="24345">MSNSLHSGATRRSLATPMLFEALDPALQVHLIRNAAVRHFEDGQLIQQRGDTADGFWLIEEGAVMVGQFLADGDFRAVALLGAGDSYGELAVFSGRPRIVDAVSRGPSRLRLIGARTFLEALGNYPASTRALLAALSEQLQETLALLAGLRRGTNSARMAGLLATMAGGMPGPASVAVTQQELADLLGITRATANAALGELQKRRLIERGYREIRIPDRDQLALASLD</sequence>
<dbReference type="InterPro" id="IPR012318">
    <property type="entry name" value="HTH_CRP"/>
</dbReference>
<dbReference type="SMART" id="SM00419">
    <property type="entry name" value="HTH_CRP"/>
    <property type="match status" value="1"/>
</dbReference>
<keyword evidence="3" id="KW-0804">Transcription</keyword>
<evidence type="ECO:0000256" key="1">
    <source>
        <dbReference type="ARBA" id="ARBA00023015"/>
    </source>
</evidence>
<feature type="domain" description="HTH crp-type" evidence="5">
    <location>
        <begin position="153"/>
        <end position="220"/>
    </location>
</feature>
<dbReference type="Pfam" id="PF00027">
    <property type="entry name" value="cNMP_binding"/>
    <property type="match status" value="1"/>
</dbReference>
<keyword evidence="2" id="KW-0238">DNA-binding</keyword>
<protein>
    <submittedName>
        <fullName evidence="6">Crp/Fnr family transcriptional regulator</fullName>
    </submittedName>
</protein>
<evidence type="ECO:0000256" key="3">
    <source>
        <dbReference type="ARBA" id="ARBA00023163"/>
    </source>
</evidence>
<proteinExistence type="predicted"/>
<evidence type="ECO:0000256" key="2">
    <source>
        <dbReference type="ARBA" id="ARBA00023125"/>
    </source>
</evidence>
<dbReference type="InterPro" id="IPR036388">
    <property type="entry name" value="WH-like_DNA-bd_sf"/>
</dbReference>
<keyword evidence="1" id="KW-0805">Transcription regulation</keyword>
<dbReference type="InterPro" id="IPR036390">
    <property type="entry name" value="WH_DNA-bd_sf"/>
</dbReference>
<dbReference type="PROSITE" id="PS50042">
    <property type="entry name" value="CNMP_BINDING_3"/>
    <property type="match status" value="1"/>
</dbReference>
<evidence type="ECO:0000259" key="5">
    <source>
        <dbReference type="PROSITE" id="PS51063"/>
    </source>
</evidence>
<dbReference type="PANTHER" id="PTHR24567">
    <property type="entry name" value="CRP FAMILY TRANSCRIPTIONAL REGULATORY PROTEIN"/>
    <property type="match status" value="1"/>
</dbReference>
<evidence type="ECO:0000313" key="6">
    <source>
        <dbReference type="EMBL" id="QKG71049.1"/>
    </source>
</evidence>
<dbReference type="RefSeq" id="WP_173213636.1">
    <property type="nucleotide sequence ID" value="NZ_CP053921.1"/>
</dbReference>
<feature type="domain" description="Cyclic nucleotide-binding" evidence="4">
    <location>
        <begin position="19"/>
        <end position="139"/>
    </location>
</feature>
<dbReference type="KEGG" id="emv:HQR01_06485"/>
<dbReference type="EMBL" id="CP053921">
    <property type="protein sequence ID" value="QKG71049.1"/>
    <property type="molecule type" value="Genomic_DNA"/>
</dbReference>
<dbReference type="GO" id="GO:0005829">
    <property type="term" value="C:cytosol"/>
    <property type="evidence" value="ECO:0007669"/>
    <property type="project" value="TreeGrafter"/>
</dbReference>
<dbReference type="PANTHER" id="PTHR24567:SF74">
    <property type="entry name" value="HTH-TYPE TRANSCRIPTIONAL REGULATOR ARCR"/>
    <property type="match status" value="1"/>
</dbReference>
<keyword evidence="7" id="KW-1185">Reference proteome</keyword>
<reference evidence="6 7" key="1">
    <citation type="submission" date="2020-05" db="EMBL/GenBank/DDBJ databases">
        <title>Erythrobacter mangrovi sp. nov., isolated from rhizosphere soil of mangrove plant (Kandelia candel).</title>
        <authorList>
            <person name="Ye Y.H."/>
        </authorList>
    </citation>
    <scope>NUCLEOTIDE SEQUENCE [LARGE SCALE GENOMIC DNA]</scope>
    <source>
        <strain evidence="6 7">EB310</strain>
    </source>
</reference>
<dbReference type="Gene3D" id="2.60.120.10">
    <property type="entry name" value="Jelly Rolls"/>
    <property type="match status" value="1"/>
</dbReference>
<dbReference type="InterPro" id="IPR018490">
    <property type="entry name" value="cNMP-bd_dom_sf"/>
</dbReference>
<dbReference type="InterPro" id="IPR014710">
    <property type="entry name" value="RmlC-like_jellyroll"/>
</dbReference>
<dbReference type="InterPro" id="IPR050397">
    <property type="entry name" value="Env_Response_Regulators"/>
</dbReference>
<dbReference type="Pfam" id="PF13545">
    <property type="entry name" value="HTH_Crp_2"/>
    <property type="match status" value="1"/>
</dbReference>
<evidence type="ECO:0000313" key="7">
    <source>
        <dbReference type="Proteomes" id="UP000504693"/>
    </source>
</evidence>
<dbReference type="AlphaFoldDB" id="A0A7D4CCT0"/>